<evidence type="ECO:0000313" key="6">
    <source>
        <dbReference type="Proteomes" id="UP001196509"/>
    </source>
</evidence>
<evidence type="ECO:0000256" key="1">
    <source>
        <dbReference type="ARBA" id="ARBA00004871"/>
    </source>
</evidence>
<evidence type="ECO:0000313" key="5">
    <source>
        <dbReference type="EMBL" id="MBW8636866.1"/>
    </source>
</evidence>
<dbReference type="Gene3D" id="3.40.50.10860">
    <property type="entry name" value="Leucine Dehydrogenase, chain A, domain 1"/>
    <property type="match status" value="1"/>
</dbReference>
<evidence type="ECO:0000259" key="4">
    <source>
        <dbReference type="Pfam" id="PF08501"/>
    </source>
</evidence>
<evidence type="ECO:0000256" key="2">
    <source>
        <dbReference type="ARBA" id="ARBA00023002"/>
    </source>
</evidence>
<proteinExistence type="predicted"/>
<reference evidence="5" key="1">
    <citation type="submission" date="2021-08" db="EMBL/GenBank/DDBJ databases">
        <title>Hoeflea bacterium WL0058 sp. nov., isolated from the sediment.</title>
        <authorList>
            <person name="Wang L."/>
            <person name="Zhang D."/>
        </authorList>
    </citation>
    <scope>NUCLEOTIDE SEQUENCE</scope>
    <source>
        <strain evidence="5">WL0058</strain>
    </source>
</reference>
<keyword evidence="2" id="KW-0560">Oxidoreductase</keyword>
<sequence length="280" mass="29447">MNNTHENHADDRIVAAMLTGKARIVAMIGSPIAHAKSPAIFNRWFADHNMAALMTPMDIPADDLGAFFRFLRGWTNCNGAVVTAPHKQACLELVDSATQRAALLQAVNVVTRNADGSLIGDNVDGDGFVRAMQSKGHDPASGPALIFGCGGAGAAIALALSNAKARRLQLYDTDNNRMRRLASLLADNTGASISCGEPDALESYDLIVNATTVGLLDDAQICPLETISPGAVIADIVSSGSLTAWLRAARARGNPVMTGEDMAQGQFALLASRTGFDMQL</sequence>
<dbReference type="Proteomes" id="UP001196509">
    <property type="component" value="Unassembled WGS sequence"/>
</dbReference>
<keyword evidence="3" id="KW-0028">Amino-acid biosynthesis</keyword>
<gene>
    <name evidence="5" type="ORF">K1W69_06675</name>
</gene>
<dbReference type="PANTHER" id="PTHR21089:SF1">
    <property type="entry name" value="BIFUNCTIONAL 3-DEHYDROQUINATE DEHYDRATASE_SHIKIMATE DEHYDROGENASE, CHLOROPLASTIC"/>
    <property type="match status" value="1"/>
</dbReference>
<dbReference type="SUPFAM" id="SSF53223">
    <property type="entry name" value="Aminoacid dehydrogenase-like, N-terminal domain"/>
    <property type="match status" value="1"/>
</dbReference>
<dbReference type="InterPro" id="IPR036291">
    <property type="entry name" value="NAD(P)-bd_dom_sf"/>
</dbReference>
<keyword evidence="6" id="KW-1185">Reference proteome</keyword>
<comment type="pathway">
    <text evidence="1">Metabolic intermediate biosynthesis; chorismate biosynthesis; chorismate from D-erythrose 4-phosphate and phosphoenolpyruvate: step 4/7.</text>
</comment>
<protein>
    <recommendedName>
        <fullName evidence="4">Shikimate dehydrogenase substrate binding N-terminal domain-containing protein</fullName>
    </recommendedName>
</protein>
<dbReference type="GO" id="GO:0005829">
    <property type="term" value="C:cytosol"/>
    <property type="evidence" value="ECO:0007669"/>
    <property type="project" value="TreeGrafter"/>
</dbReference>
<organism evidence="5 6">
    <name type="scientific">Flavimaribacter sediminis</name>
    <dbReference type="NCBI Taxonomy" id="2865987"/>
    <lineage>
        <taxon>Bacteria</taxon>
        <taxon>Pseudomonadati</taxon>
        <taxon>Pseudomonadota</taxon>
        <taxon>Alphaproteobacteria</taxon>
        <taxon>Hyphomicrobiales</taxon>
        <taxon>Rhizobiaceae</taxon>
        <taxon>Flavimaribacter</taxon>
    </lineage>
</organism>
<dbReference type="EMBL" id="JAICBX010000001">
    <property type="protein sequence ID" value="MBW8636866.1"/>
    <property type="molecule type" value="Genomic_DNA"/>
</dbReference>
<evidence type="ECO:0000256" key="3">
    <source>
        <dbReference type="ARBA" id="ARBA00023141"/>
    </source>
</evidence>
<keyword evidence="3" id="KW-0057">Aromatic amino acid biosynthesis</keyword>
<dbReference type="PANTHER" id="PTHR21089">
    <property type="entry name" value="SHIKIMATE DEHYDROGENASE"/>
    <property type="match status" value="1"/>
</dbReference>
<dbReference type="GO" id="GO:0009423">
    <property type="term" value="P:chorismate biosynthetic process"/>
    <property type="evidence" value="ECO:0007669"/>
    <property type="project" value="TreeGrafter"/>
</dbReference>
<dbReference type="GO" id="GO:0019632">
    <property type="term" value="P:shikimate metabolic process"/>
    <property type="evidence" value="ECO:0007669"/>
    <property type="project" value="TreeGrafter"/>
</dbReference>
<feature type="domain" description="Shikimate dehydrogenase substrate binding N-terminal" evidence="4">
    <location>
        <begin position="28"/>
        <end position="110"/>
    </location>
</feature>
<name>A0AAE2ZIJ1_9HYPH</name>
<dbReference type="InterPro" id="IPR022893">
    <property type="entry name" value="Shikimate_DH_fam"/>
</dbReference>
<dbReference type="SUPFAM" id="SSF51735">
    <property type="entry name" value="NAD(P)-binding Rossmann-fold domains"/>
    <property type="match status" value="1"/>
</dbReference>
<dbReference type="GO" id="GO:0050661">
    <property type="term" value="F:NADP binding"/>
    <property type="evidence" value="ECO:0007669"/>
    <property type="project" value="TreeGrafter"/>
</dbReference>
<dbReference type="RefSeq" id="WP_220227512.1">
    <property type="nucleotide sequence ID" value="NZ_JAICBX010000001.1"/>
</dbReference>
<dbReference type="GO" id="GO:0004764">
    <property type="term" value="F:shikimate 3-dehydrogenase (NADP+) activity"/>
    <property type="evidence" value="ECO:0007669"/>
    <property type="project" value="InterPro"/>
</dbReference>
<dbReference type="GO" id="GO:0009073">
    <property type="term" value="P:aromatic amino acid family biosynthetic process"/>
    <property type="evidence" value="ECO:0007669"/>
    <property type="project" value="UniProtKB-KW"/>
</dbReference>
<dbReference type="Gene3D" id="3.40.50.720">
    <property type="entry name" value="NAD(P)-binding Rossmann-like Domain"/>
    <property type="match status" value="1"/>
</dbReference>
<dbReference type="AlphaFoldDB" id="A0AAE2ZIJ1"/>
<dbReference type="InterPro" id="IPR046346">
    <property type="entry name" value="Aminoacid_DH-like_N_sf"/>
</dbReference>
<comment type="caution">
    <text evidence="5">The sequence shown here is derived from an EMBL/GenBank/DDBJ whole genome shotgun (WGS) entry which is preliminary data.</text>
</comment>
<accession>A0AAE2ZIJ1</accession>
<dbReference type="Pfam" id="PF08501">
    <property type="entry name" value="Shikimate_dh_N"/>
    <property type="match status" value="1"/>
</dbReference>
<dbReference type="InterPro" id="IPR013708">
    <property type="entry name" value="Shikimate_DH-bd_N"/>
</dbReference>